<dbReference type="InterPro" id="IPR011053">
    <property type="entry name" value="Single_hybrid_motif"/>
</dbReference>
<gene>
    <name evidence="4" type="ORF">JQ619_17610</name>
</gene>
<evidence type="ECO:0000313" key="5">
    <source>
        <dbReference type="Proteomes" id="UP001314635"/>
    </source>
</evidence>
<proteinExistence type="predicted"/>
<comment type="caution">
    <text evidence="4">The sequence shown here is derived from an EMBL/GenBank/DDBJ whole genome shotgun (WGS) entry which is preliminary data.</text>
</comment>
<dbReference type="Proteomes" id="UP001314635">
    <property type="component" value="Unassembled WGS sequence"/>
</dbReference>
<evidence type="ECO:0000259" key="2">
    <source>
        <dbReference type="Pfam" id="PF25917"/>
    </source>
</evidence>
<evidence type="ECO:0000259" key="3">
    <source>
        <dbReference type="Pfam" id="PF25989"/>
    </source>
</evidence>
<dbReference type="SUPFAM" id="SSF51230">
    <property type="entry name" value="Single hybrid motif"/>
    <property type="match status" value="1"/>
</dbReference>
<dbReference type="Gene3D" id="2.40.420.20">
    <property type="match status" value="1"/>
</dbReference>
<evidence type="ECO:0000313" key="4">
    <source>
        <dbReference type="EMBL" id="MBR1137588.1"/>
    </source>
</evidence>
<dbReference type="InterPro" id="IPR058625">
    <property type="entry name" value="MdtA-like_BSH"/>
</dbReference>
<reference evidence="5" key="1">
    <citation type="journal article" date="2021" name="ISME J.">
        <title>Evolutionary origin and ecological implication of a unique nif island in free-living Bradyrhizobium lineages.</title>
        <authorList>
            <person name="Tao J."/>
        </authorList>
    </citation>
    <scope>NUCLEOTIDE SEQUENCE [LARGE SCALE GENOMIC DNA]</scope>
    <source>
        <strain evidence="5">SZCCT0094</strain>
    </source>
</reference>
<dbReference type="Gene3D" id="1.10.287.470">
    <property type="entry name" value="Helix hairpin bin"/>
    <property type="match status" value="1"/>
</dbReference>
<dbReference type="RefSeq" id="WP_172238389.1">
    <property type="nucleotide sequence ID" value="NZ_JABFDP010000019.1"/>
</dbReference>
<evidence type="ECO:0000256" key="1">
    <source>
        <dbReference type="SAM" id="Coils"/>
    </source>
</evidence>
<dbReference type="PANTHER" id="PTHR30469">
    <property type="entry name" value="MULTIDRUG RESISTANCE PROTEIN MDTA"/>
    <property type="match status" value="1"/>
</dbReference>
<organism evidence="4 5">
    <name type="scientific">Bradyrhizobium denitrificans</name>
    <dbReference type="NCBI Taxonomy" id="2734912"/>
    <lineage>
        <taxon>Bacteria</taxon>
        <taxon>Pseudomonadati</taxon>
        <taxon>Pseudomonadota</taxon>
        <taxon>Alphaproteobacteria</taxon>
        <taxon>Hyphomicrobiales</taxon>
        <taxon>Nitrobacteraceae</taxon>
        <taxon>Bradyrhizobium</taxon>
    </lineage>
</organism>
<dbReference type="InterPro" id="IPR058637">
    <property type="entry name" value="YknX-like_C"/>
</dbReference>
<dbReference type="Pfam" id="PF25917">
    <property type="entry name" value="BSH_RND"/>
    <property type="match status" value="1"/>
</dbReference>
<dbReference type="Gene3D" id="2.40.30.170">
    <property type="match status" value="1"/>
</dbReference>
<feature type="domain" description="YknX-like C-terminal permuted SH3-like" evidence="3">
    <location>
        <begin position="332"/>
        <end position="397"/>
    </location>
</feature>
<keyword evidence="5" id="KW-1185">Reference proteome</keyword>
<dbReference type="Gene3D" id="2.40.50.100">
    <property type="match status" value="1"/>
</dbReference>
<keyword evidence="1" id="KW-0175">Coiled coil</keyword>
<feature type="domain" description="Multidrug resistance protein MdtA-like barrel-sandwich hybrid" evidence="2">
    <location>
        <begin position="62"/>
        <end position="229"/>
    </location>
</feature>
<dbReference type="PANTHER" id="PTHR30469:SF15">
    <property type="entry name" value="HLYD FAMILY OF SECRETION PROTEINS"/>
    <property type="match status" value="1"/>
</dbReference>
<sequence>MRPVLRRVVIASIALAVAAAVGWMAMPGPIPVETAVVTKGRFVATVEDDGKTRVRQRYVVAAPLAGRLGRLRFKAGDQVKADDVVATITPAPAPLLDPRARREVEERLGAAEANVERAKAVVARAQAQSAQAAADLARTMALAASGAGTIQAKERAELTMRVAERDLRAAEYVDHAAQHELGQLRAMLARYGSNTDADVPADSWNVTAPVGGLVLKVTQESETMVQPGTALLDLGDPHDLEVVVDVLSTDAVEIAPGADVTIDRWGGAGRLSGRVRRVEPAAFTKISTLGVEEQRVNVLIDIVSPADQWQRLGDAYQLDAQIAVFTQDDATIVPTGALFKRGDDWSVFVLEDGRAALRKLRIIRRSGRFAAVAEGVSSGDVVIIYPGDRVADGVKVAPR</sequence>
<protein>
    <submittedName>
        <fullName evidence="4">HlyD family efflux transporter periplasmic adaptor subunit</fullName>
    </submittedName>
</protein>
<accession>A0ABS5G8K8</accession>
<feature type="coiled-coil region" evidence="1">
    <location>
        <begin position="101"/>
        <end position="128"/>
    </location>
</feature>
<name>A0ABS5G8K8_9BRAD</name>
<dbReference type="Pfam" id="PF25989">
    <property type="entry name" value="YknX_C"/>
    <property type="match status" value="1"/>
</dbReference>
<dbReference type="EMBL" id="JAFCLK010000015">
    <property type="protein sequence ID" value="MBR1137588.1"/>
    <property type="molecule type" value="Genomic_DNA"/>
</dbReference>